<reference evidence="2 3" key="1">
    <citation type="journal article" date="2019" name="Anaerobe">
        <title>Detection of Robinsoniella peoriensis in multiple bone samples of a trauma patient.</title>
        <authorList>
            <person name="Schrottner P."/>
            <person name="Hartwich K."/>
            <person name="Bunk B."/>
            <person name="Schober I."/>
            <person name="Helbig S."/>
            <person name="Rudolph W.W."/>
            <person name="Gunzer F."/>
        </authorList>
    </citation>
    <scope>NUCLEOTIDE SEQUENCE [LARGE SCALE GENOMIC DNA]</scope>
    <source>
        <strain evidence="2 3">DSM 106044</strain>
    </source>
</reference>
<dbReference type="PANTHER" id="PTHR46438:SF2">
    <property type="entry name" value="ALPHA_BETA-HYDROLASES SUPERFAMILY PROTEIN"/>
    <property type="match status" value="1"/>
</dbReference>
<organism evidence="2 3">
    <name type="scientific">Robinsoniella peoriensis</name>
    <dbReference type="NCBI Taxonomy" id="180332"/>
    <lineage>
        <taxon>Bacteria</taxon>
        <taxon>Bacillati</taxon>
        <taxon>Bacillota</taxon>
        <taxon>Clostridia</taxon>
        <taxon>Lachnospirales</taxon>
        <taxon>Lachnospiraceae</taxon>
        <taxon>Robinsoniella</taxon>
    </lineage>
</organism>
<keyword evidence="2" id="KW-0378">Hydrolase</keyword>
<dbReference type="SUPFAM" id="SSF53474">
    <property type="entry name" value="alpha/beta-Hydrolases"/>
    <property type="match status" value="1"/>
</dbReference>
<gene>
    <name evidence="2" type="ORF">DSM106044_03341</name>
</gene>
<keyword evidence="3" id="KW-1185">Reference proteome</keyword>
<dbReference type="RefSeq" id="WP_044289575.1">
    <property type="nucleotide sequence ID" value="NZ_CAUSDN010000020.1"/>
</dbReference>
<accession>A0A4U8QCX4</accession>
<protein>
    <submittedName>
        <fullName evidence="2">Soluble epoxide hydrolase</fullName>
        <ecNumber evidence="2">3.3.2.10</ecNumber>
    </submittedName>
</protein>
<evidence type="ECO:0000313" key="3">
    <source>
        <dbReference type="Proteomes" id="UP000306509"/>
    </source>
</evidence>
<dbReference type="Gene3D" id="3.40.50.1820">
    <property type="entry name" value="alpha/beta hydrolase"/>
    <property type="match status" value="1"/>
</dbReference>
<dbReference type="STRING" id="180332.GCA_000797495_02806"/>
<proteinExistence type="predicted"/>
<feature type="domain" description="AB hydrolase-1" evidence="1">
    <location>
        <begin position="62"/>
        <end position="137"/>
    </location>
</feature>
<dbReference type="EC" id="3.3.2.10" evidence="2"/>
<name>A0A4U8QCX4_9FIRM</name>
<dbReference type="Pfam" id="PF12697">
    <property type="entry name" value="Abhydrolase_6"/>
    <property type="match status" value="1"/>
</dbReference>
<evidence type="ECO:0000313" key="2">
    <source>
        <dbReference type="EMBL" id="TLC99815.1"/>
    </source>
</evidence>
<dbReference type="AlphaFoldDB" id="A0A4U8QCX4"/>
<dbReference type="Proteomes" id="UP000306509">
    <property type="component" value="Unassembled WGS sequence"/>
</dbReference>
<evidence type="ECO:0000259" key="1">
    <source>
        <dbReference type="Pfam" id="PF12697"/>
    </source>
</evidence>
<sequence precursor="true">MKHKIKTTILLTTFAIAVMHIINKCIASAAVIKHMLNANTGNYFEWRFGNVFYTKSGHGNPLLLIHDLTPYSSSYEWNEVIRKLSKNHTVYAIDLLGCGRSDKPNLTYTNFLYVQLVTDFVKKVIGQKTNVAATGISSSFVVMACHNDSELFNKIFMVNPEKLSKLNSIPGKRSKVTKFLMDLPIIGTTVYNMIINRSNLEYRFTEEYIYNPFRLKGKYIDVYYEAAHLKDSGGKYLLSSLNGLYLNVNIAHALKEINNSIFIIAGSKCQDMDGIIDNYVEINPAIETAYVNDTKSLPQVEAADSFLEQLNIFL</sequence>
<dbReference type="InterPro" id="IPR029058">
    <property type="entry name" value="AB_hydrolase_fold"/>
</dbReference>
<dbReference type="InterPro" id="IPR000073">
    <property type="entry name" value="AB_hydrolase_1"/>
</dbReference>
<dbReference type="PANTHER" id="PTHR46438">
    <property type="entry name" value="ALPHA/BETA-HYDROLASES SUPERFAMILY PROTEIN"/>
    <property type="match status" value="1"/>
</dbReference>
<dbReference type="EMBL" id="QGQD01000065">
    <property type="protein sequence ID" value="TLC99815.1"/>
    <property type="molecule type" value="Genomic_DNA"/>
</dbReference>
<dbReference type="GO" id="GO:0004301">
    <property type="term" value="F:epoxide hydrolase activity"/>
    <property type="evidence" value="ECO:0007669"/>
    <property type="project" value="UniProtKB-EC"/>
</dbReference>
<comment type="caution">
    <text evidence="2">The sequence shown here is derived from an EMBL/GenBank/DDBJ whole genome shotgun (WGS) entry which is preliminary data.</text>
</comment>